<feature type="disulfide bond" description="Redox-active" evidence="10">
    <location>
        <begin position="30"/>
        <end position="33"/>
    </location>
</feature>
<feature type="active site" description="Nucleophile" evidence="9">
    <location>
        <position position="30"/>
    </location>
</feature>
<keyword evidence="3" id="KW-0813">Transport</keyword>
<comment type="similarity">
    <text evidence="1 8">Belongs to the thioredoxin family.</text>
</comment>
<organism evidence="12 13">
    <name type="scientific">Sulfoacidibacillus thermotolerans</name>
    <name type="common">Acidibacillus sulfuroxidans</name>
    <dbReference type="NCBI Taxonomy" id="1765684"/>
    <lineage>
        <taxon>Bacteria</taxon>
        <taxon>Bacillati</taxon>
        <taxon>Bacillota</taxon>
        <taxon>Bacilli</taxon>
        <taxon>Bacillales</taxon>
        <taxon>Alicyclobacillaceae</taxon>
        <taxon>Sulfoacidibacillus</taxon>
    </lineage>
</organism>
<name>A0A2U3D8Z4_SULT2</name>
<evidence type="ECO:0000313" key="12">
    <source>
        <dbReference type="EMBL" id="PWI57752.1"/>
    </source>
</evidence>
<reference evidence="12 13" key="1">
    <citation type="submission" date="2016-11" db="EMBL/GenBank/DDBJ databases">
        <title>Comparative genomics of Acidibacillus ferroxidans species.</title>
        <authorList>
            <person name="Oliveira G."/>
            <person name="Nunes G."/>
            <person name="Oliveira R."/>
            <person name="Araujo F."/>
            <person name="Salim A."/>
            <person name="Scholte L."/>
            <person name="Morais D."/>
            <person name="Nancucheo I."/>
            <person name="Johnson D.B."/>
            <person name="Grail B."/>
            <person name="Bittencourt J."/>
            <person name="Valadares R."/>
        </authorList>
    </citation>
    <scope>NUCLEOTIDE SEQUENCE [LARGE SCALE GENOMIC DNA]</scope>
    <source>
        <strain evidence="12 13">Y002</strain>
    </source>
</reference>
<dbReference type="CDD" id="cd02947">
    <property type="entry name" value="TRX_family"/>
    <property type="match status" value="1"/>
</dbReference>
<keyword evidence="4" id="KW-0249">Electron transport</keyword>
<dbReference type="RefSeq" id="WP_109430498.1">
    <property type="nucleotide sequence ID" value="NZ_MPDK01000009.1"/>
</dbReference>
<evidence type="ECO:0000256" key="9">
    <source>
        <dbReference type="PIRSR" id="PIRSR000077-1"/>
    </source>
</evidence>
<evidence type="ECO:0000256" key="7">
    <source>
        <dbReference type="NCBIfam" id="TIGR01068"/>
    </source>
</evidence>
<evidence type="ECO:0000256" key="2">
    <source>
        <dbReference type="ARBA" id="ARBA00020570"/>
    </source>
</evidence>
<dbReference type="NCBIfam" id="TIGR01068">
    <property type="entry name" value="thioredoxin"/>
    <property type="match status" value="1"/>
</dbReference>
<feature type="active site" description="Nucleophile" evidence="9">
    <location>
        <position position="33"/>
    </location>
</feature>
<gene>
    <name evidence="12" type="ORF">BM613_07160</name>
</gene>
<keyword evidence="13" id="KW-1185">Reference proteome</keyword>
<proteinExistence type="inferred from homology"/>
<dbReference type="InterPro" id="IPR013766">
    <property type="entry name" value="Thioredoxin_domain"/>
</dbReference>
<feature type="site" description="Contributes to redox potential value" evidence="9">
    <location>
        <position position="31"/>
    </location>
</feature>
<dbReference type="Gene3D" id="3.40.30.10">
    <property type="entry name" value="Glutaredoxin"/>
    <property type="match status" value="1"/>
</dbReference>
<evidence type="ECO:0000313" key="13">
    <source>
        <dbReference type="Proteomes" id="UP000245380"/>
    </source>
</evidence>
<dbReference type="PANTHER" id="PTHR45663:SF11">
    <property type="entry name" value="GEO12009P1"/>
    <property type="match status" value="1"/>
</dbReference>
<evidence type="ECO:0000256" key="6">
    <source>
        <dbReference type="ARBA" id="ARBA00023284"/>
    </source>
</evidence>
<evidence type="ECO:0000256" key="3">
    <source>
        <dbReference type="ARBA" id="ARBA00022448"/>
    </source>
</evidence>
<dbReference type="Proteomes" id="UP000245380">
    <property type="component" value="Unassembled WGS sequence"/>
</dbReference>
<dbReference type="EMBL" id="MPDK01000009">
    <property type="protein sequence ID" value="PWI57752.1"/>
    <property type="molecule type" value="Genomic_DNA"/>
</dbReference>
<sequence>MAVQDVTDQTFASFVQGDTPVMIDFWAAWCGPCKLLSPIVEELGRDLQGKLKVGKLNVDENPRTASQFGIMSIPTLLVFKNGQAVRQIVGYMPKAQLQARISDLLSE</sequence>
<dbReference type="OrthoDB" id="9790390at2"/>
<dbReference type="GO" id="GO:0015035">
    <property type="term" value="F:protein-disulfide reductase activity"/>
    <property type="evidence" value="ECO:0007669"/>
    <property type="project" value="UniProtKB-UniRule"/>
</dbReference>
<dbReference type="FunFam" id="3.40.30.10:FF:000001">
    <property type="entry name" value="Thioredoxin"/>
    <property type="match status" value="1"/>
</dbReference>
<accession>A0A2U3D8Z4</accession>
<evidence type="ECO:0000256" key="8">
    <source>
        <dbReference type="PIRNR" id="PIRNR000077"/>
    </source>
</evidence>
<dbReference type="PROSITE" id="PS51352">
    <property type="entry name" value="THIOREDOXIN_2"/>
    <property type="match status" value="1"/>
</dbReference>
<dbReference type="InterPro" id="IPR005746">
    <property type="entry name" value="Thioredoxin"/>
</dbReference>
<dbReference type="GO" id="GO:0045454">
    <property type="term" value="P:cell redox homeostasis"/>
    <property type="evidence" value="ECO:0007669"/>
    <property type="project" value="TreeGrafter"/>
</dbReference>
<dbReference type="SUPFAM" id="SSF52833">
    <property type="entry name" value="Thioredoxin-like"/>
    <property type="match status" value="1"/>
</dbReference>
<dbReference type="PRINTS" id="PR00421">
    <property type="entry name" value="THIOREDOXIN"/>
</dbReference>
<dbReference type="PIRSF" id="PIRSF000077">
    <property type="entry name" value="Thioredoxin"/>
    <property type="match status" value="1"/>
</dbReference>
<evidence type="ECO:0000256" key="4">
    <source>
        <dbReference type="ARBA" id="ARBA00022982"/>
    </source>
</evidence>
<dbReference type="GO" id="GO:0005829">
    <property type="term" value="C:cytosol"/>
    <property type="evidence" value="ECO:0007669"/>
    <property type="project" value="TreeGrafter"/>
</dbReference>
<dbReference type="PANTHER" id="PTHR45663">
    <property type="entry name" value="GEO12009P1"/>
    <property type="match status" value="1"/>
</dbReference>
<feature type="site" description="Contributes to redox potential value" evidence="9">
    <location>
        <position position="32"/>
    </location>
</feature>
<evidence type="ECO:0000256" key="10">
    <source>
        <dbReference type="PIRSR" id="PIRSR000077-4"/>
    </source>
</evidence>
<dbReference type="PROSITE" id="PS00194">
    <property type="entry name" value="THIOREDOXIN_1"/>
    <property type="match status" value="1"/>
</dbReference>
<feature type="site" description="Deprotonates C-terminal active site Cys" evidence="9">
    <location>
        <position position="24"/>
    </location>
</feature>
<feature type="domain" description="Thioredoxin" evidence="11">
    <location>
        <begin position="1"/>
        <end position="106"/>
    </location>
</feature>
<comment type="caution">
    <text evidence="12">The sequence shown here is derived from an EMBL/GenBank/DDBJ whole genome shotgun (WGS) entry which is preliminary data.</text>
</comment>
<evidence type="ECO:0000256" key="1">
    <source>
        <dbReference type="ARBA" id="ARBA00008987"/>
    </source>
</evidence>
<protein>
    <recommendedName>
        <fullName evidence="2 7">Thioredoxin</fullName>
    </recommendedName>
</protein>
<keyword evidence="6 10" id="KW-0676">Redox-active center</keyword>
<evidence type="ECO:0000259" key="11">
    <source>
        <dbReference type="PROSITE" id="PS51352"/>
    </source>
</evidence>
<dbReference type="InterPro" id="IPR036249">
    <property type="entry name" value="Thioredoxin-like_sf"/>
</dbReference>
<dbReference type="AlphaFoldDB" id="A0A2U3D8Z4"/>
<dbReference type="Pfam" id="PF00085">
    <property type="entry name" value="Thioredoxin"/>
    <property type="match status" value="1"/>
</dbReference>
<keyword evidence="5 10" id="KW-1015">Disulfide bond</keyword>
<evidence type="ECO:0000256" key="5">
    <source>
        <dbReference type="ARBA" id="ARBA00023157"/>
    </source>
</evidence>
<dbReference type="InterPro" id="IPR017937">
    <property type="entry name" value="Thioredoxin_CS"/>
</dbReference>